<protein>
    <recommendedName>
        <fullName evidence="2">tryptophan synthase</fullName>
        <ecNumber evidence="2">4.2.1.20</ecNumber>
    </recommendedName>
</protein>
<comment type="catalytic activity">
    <reaction evidence="7">
        <text>(1S,2R)-1-C-(indol-3-yl)glycerol 3-phosphate + L-serine = D-glyceraldehyde 3-phosphate + L-tryptophan + H2O</text>
        <dbReference type="Rhea" id="RHEA:10532"/>
        <dbReference type="ChEBI" id="CHEBI:15377"/>
        <dbReference type="ChEBI" id="CHEBI:33384"/>
        <dbReference type="ChEBI" id="CHEBI:57912"/>
        <dbReference type="ChEBI" id="CHEBI:58866"/>
        <dbReference type="ChEBI" id="CHEBI:59776"/>
        <dbReference type="EC" id="4.2.1.20"/>
    </reaction>
</comment>
<evidence type="ECO:0000256" key="4">
    <source>
        <dbReference type="ARBA" id="ARBA00022822"/>
    </source>
</evidence>
<dbReference type="EMBL" id="JAAZON010000645">
    <property type="protein sequence ID" value="NMC64312.1"/>
    <property type="molecule type" value="Genomic_DNA"/>
</dbReference>
<keyword evidence="5" id="KW-0057">Aromatic amino acid biosynthesis</keyword>
<dbReference type="InterPro" id="IPR011060">
    <property type="entry name" value="RibuloseP-bd_barrel"/>
</dbReference>
<dbReference type="UniPathway" id="UPA00035">
    <property type="reaction ID" value="UER00044"/>
</dbReference>
<reference evidence="8 9" key="1">
    <citation type="journal article" date="2020" name="Biotechnol. Biofuels">
        <title>New insights from the biogas microbiome by comprehensive genome-resolved metagenomics of nearly 1600 species originating from multiple anaerobic digesters.</title>
        <authorList>
            <person name="Campanaro S."/>
            <person name="Treu L."/>
            <person name="Rodriguez-R L.M."/>
            <person name="Kovalovszki A."/>
            <person name="Ziels R.M."/>
            <person name="Maus I."/>
            <person name="Zhu X."/>
            <person name="Kougias P.G."/>
            <person name="Basile A."/>
            <person name="Luo G."/>
            <person name="Schluter A."/>
            <person name="Konstantinidis K.T."/>
            <person name="Angelidaki I."/>
        </authorList>
    </citation>
    <scope>NUCLEOTIDE SEQUENCE [LARGE SCALE GENOMIC DNA]</scope>
    <source>
        <strain evidence="8">AS27yjCOA_65</strain>
    </source>
</reference>
<dbReference type="Proteomes" id="UP000524246">
    <property type="component" value="Unassembled WGS sequence"/>
</dbReference>
<comment type="caution">
    <text evidence="8">The sequence shown here is derived from an EMBL/GenBank/DDBJ whole genome shotgun (WGS) entry which is preliminary data.</text>
</comment>
<evidence type="ECO:0000256" key="1">
    <source>
        <dbReference type="ARBA" id="ARBA00004733"/>
    </source>
</evidence>
<keyword evidence="6" id="KW-0456">Lyase</keyword>
<dbReference type="InterPro" id="IPR013785">
    <property type="entry name" value="Aldolase_TIM"/>
</dbReference>
<dbReference type="AlphaFoldDB" id="A0A7X9FU88"/>
<evidence type="ECO:0000256" key="7">
    <source>
        <dbReference type="ARBA" id="ARBA00049047"/>
    </source>
</evidence>
<organism evidence="8 9">
    <name type="scientific">SAR324 cluster bacterium</name>
    <dbReference type="NCBI Taxonomy" id="2024889"/>
    <lineage>
        <taxon>Bacteria</taxon>
        <taxon>Deltaproteobacteria</taxon>
        <taxon>SAR324 cluster</taxon>
    </lineage>
</organism>
<dbReference type="InterPro" id="IPR002028">
    <property type="entry name" value="Trp_synthase_suA"/>
</dbReference>
<dbReference type="Gene3D" id="3.20.20.70">
    <property type="entry name" value="Aldolase class I"/>
    <property type="match status" value="1"/>
</dbReference>
<evidence type="ECO:0000256" key="6">
    <source>
        <dbReference type="ARBA" id="ARBA00023239"/>
    </source>
</evidence>
<name>A0A7X9FU88_9DELT</name>
<proteinExistence type="predicted"/>
<dbReference type="EC" id="4.2.1.20" evidence="2"/>
<dbReference type="GO" id="GO:0004834">
    <property type="term" value="F:tryptophan synthase activity"/>
    <property type="evidence" value="ECO:0007669"/>
    <property type="project" value="UniProtKB-EC"/>
</dbReference>
<keyword evidence="3" id="KW-0028">Amino-acid biosynthesis</keyword>
<dbReference type="SUPFAM" id="SSF51366">
    <property type="entry name" value="Ribulose-phoshate binding barrel"/>
    <property type="match status" value="1"/>
</dbReference>
<evidence type="ECO:0000313" key="9">
    <source>
        <dbReference type="Proteomes" id="UP000524246"/>
    </source>
</evidence>
<sequence length="282" mass="31536">MTTTFLEKKLKETIEKKEGILSISLAPNGIRDYEEVLNSVQYLTEAGMNQLLMLSYIPDAMKLAEIAPSERKLLLQGIEKGSYRELFFDNAMAVKKRFSDLPIVATPMLGDVLCYGLERFIKKAARVGVNGWDSAHYQAIADPVGYRKLVEKENIAFICAINAGGVDINNSDHRNTLEEIIRVTTGEVFFVPAIPGTSNVLKGQPVKSMVDFVHELQDKYNNHCPIISIGGINTPEDAYEVVRVAGTDGVHFSSAYMKRRFRGQSKEEIQAWLKEVKQAMKS</sequence>
<evidence type="ECO:0000256" key="2">
    <source>
        <dbReference type="ARBA" id="ARBA00012043"/>
    </source>
</evidence>
<evidence type="ECO:0000313" key="8">
    <source>
        <dbReference type="EMBL" id="NMC64312.1"/>
    </source>
</evidence>
<accession>A0A7X9FU88</accession>
<keyword evidence="4" id="KW-0822">Tryptophan biosynthesis</keyword>
<gene>
    <name evidence="8" type="ORF">GYA55_14200</name>
</gene>
<evidence type="ECO:0000256" key="3">
    <source>
        <dbReference type="ARBA" id="ARBA00022605"/>
    </source>
</evidence>
<comment type="pathway">
    <text evidence="1">Amino-acid biosynthesis; L-tryptophan biosynthesis; L-tryptophan from chorismate: step 5/5.</text>
</comment>
<evidence type="ECO:0000256" key="5">
    <source>
        <dbReference type="ARBA" id="ARBA00023141"/>
    </source>
</evidence>
<dbReference type="Pfam" id="PF00290">
    <property type="entry name" value="Trp_syntA"/>
    <property type="match status" value="1"/>
</dbReference>